<dbReference type="AlphaFoldDB" id="A0A6S6S866"/>
<feature type="non-terminal residue" evidence="1">
    <location>
        <position position="46"/>
    </location>
</feature>
<dbReference type="EMBL" id="CACVAQ010000023">
    <property type="protein sequence ID" value="CAA6799180.1"/>
    <property type="molecule type" value="Genomic_DNA"/>
</dbReference>
<dbReference type="Gene3D" id="3.40.50.150">
    <property type="entry name" value="Vaccinia Virus protein VP39"/>
    <property type="match status" value="1"/>
</dbReference>
<dbReference type="InterPro" id="IPR029063">
    <property type="entry name" value="SAM-dependent_MTases_sf"/>
</dbReference>
<organism evidence="1">
    <name type="scientific">uncultured Aureispira sp</name>
    <dbReference type="NCBI Taxonomy" id="1331704"/>
    <lineage>
        <taxon>Bacteria</taxon>
        <taxon>Pseudomonadati</taxon>
        <taxon>Bacteroidota</taxon>
        <taxon>Saprospiria</taxon>
        <taxon>Saprospirales</taxon>
        <taxon>Saprospiraceae</taxon>
        <taxon>Aureispira</taxon>
        <taxon>environmental samples</taxon>
    </lineage>
</organism>
<sequence length="46" mass="5128">MTNQKNTGSYYTPSYLASFISKRVLSHFEGRTRISILEPSVGDGAF</sequence>
<reference evidence="1" key="1">
    <citation type="submission" date="2020-01" db="EMBL/GenBank/DDBJ databases">
        <authorList>
            <person name="Meier V. D."/>
            <person name="Meier V D."/>
        </authorList>
    </citation>
    <scope>NUCLEOTIDE SEQUENCE</scope>
    <source>
        <strain evidence="1">HLG_WM_MAG_10</strain>
    </source>
</reference>
<protein>
    <recommendedName>
        <fullName evidence="2">DNA methylase adenine-specific domain-containing protein</fullName>
    </recommendedName>
</protein>
<evidence type="ECO:0000313" key="1">
    <source>
        <dbReference type="EMBL" id="CAA6799180.1"/>
    </source>
</evidence>
<proteinExistence type="predicted"/>
<dbReference type="SUPFAM" id="SSF53335">
    <property type="entry name" value="S-adenosyl-L-methionine-dependent methyltransferases"/>
    <property type="match status" value="1"/>
</dbReference>
<dbReference type="PRINTS" id="PR00507">
    <property type="entry name" value="N12N6MTFRASE"/>
</dbReference>
<name>A0A6S6S866_9BACT</name>
<accession>A0A6S6S866</accession>
<gene>
    <name evidence="1" type="ORF">HELGO_WM28961</name>
</gene>
<evidence type="ECO:0008006" key="2">
    <source>
        <dbReference type="Google" id="ProtNLM"/>
    </source>
</evidence>